<organism evidence="1 2">
    <name type="scientific">Dentipellis fragilis</name>
    <dbReference type="NCBI Taxonomy" id="205917"/>
    <lineage>
        <taxon>Eukaryota</taxon>
        <taxon>Fungi</taxon>
        <taxon>Dikarya</taxon>
        <taxon>Basidiomycota</taxon>
        <taxon>Agaricomycotina</taxon>
        <taxon>Agaricomycetes</taxon>
        <taxon>Russulales</taxon>
        <taxon>Hericiaceae</taxon>
        <taxon>Dentipellis</taxon>
    </lineage>
</organism>
<name>A0A4Y9YFI7_9AGAM</name>
<dbReference type="EMBL" id="SEOQ01000553">
    <property type="protein sequence ID" value="TFY60618.1"/>
    <property type="molecule type" value="Genomic_DNA"/>
</dbReference>
<evidence type="ECO:0000313" key="2">
    <source>
        <dbReference type="Proteomes" id="UP000298327"/>
    </source>
</evidence>
<gene>
    <name evidence="1" type="ORF">EVG20_g7353</name>
</gene>
<dbReference type="Proteomes" id="UP000298327">
    <property type="component" value="Unassembled WGS sequence"/>
</dbReference>
<comment type="caution">
    <text evidence="1">The sequence shown here is derived from an EMBL/GenBank/DDBJ whole genome shotgun (WGS) entry which is preliminary data.</text>
</comment>
<sequence length="81" mass="8869">MSAKTTMLCALTAPKFYAAAFSALIALLGRLRYGEQTETRAHLGRRETRLSSSLRARADATYTQHVGMTTVTKLTALKSYA</sequence>
<dbReference type="AlphaFoldDB" id="A0A4Y9YFI7"/>
<accession>A0A4Y9YFI7</accession>
<evidence type="ECO:0000313" key="1">
    <source>
        <dbReference type="EMBL" id="TFY60618.1"/>
    </source>
</evidence>
<reference evidence="1 2" key="1">
    <citation type="submission" date="2019-02" db="EMBL/GenBank/DDBJ databases">
        <title>Genome sequencing of the rare red list fungi Dentipellis fragilis.</title>
        <authorList>
            <person name="Buettner E."/>
            <person name="Kellner H."/>
        </authorList>
    </citation>
    <scope>NUCLEOTIDE SEQUENCE [LARGE SCALE GENOMIC DNA]</scope>
    <source>
        <strain evidence="1 2">DSM 105465</strain>
    </source>
</reference>
<keyword evidence="2" id="KW-1185">Reference proteome</keyword>
<proteinExistence type="predicted"/>
<protein>
    <submittedName>
        <fullName evidence="1">Uncharacterized protein</fullName>
    </submittedName>
</protein>